<dbReference type="Proteomes" id="UP000789759">
    <property type="component" value="Unassembled WGS sequence"/>
</dbReference>
<feature type="chain" id="PRO_5040178947" evidence="1">
    <location>
        <begin position="24"/>
        <end position="182"/>
    </location>
</feature>
<keyword evidence="1" id="KW-0732">Signal</keyword>
<gene>
    <name evidence="2" type="ORF">CPELLU_LOCUS5769</name>
</gene>
<evidence type="ECO:0000256" key="1">
    <source>
        <dbReference type="SAM" id="SignalP"/>
    </source>
</evidence>
<feature type="signal peptide" evidence="1">
    <location>
        <begin position="1"/>
        <end position="23"/>
    </location>
</feature>
<protein>
    <submittedName>
        <fullName evidence="2">19999_t:CDS:1</fullName>
    </submittedName>
</protein>
<accession>A0A9N9BSB8</accession>
<dbReference type="EMBL" id="CAJVQA010003391">
    <property type="protein sequence ID" value="CAG8573603.1"/>
    <property type="molecule type" value="Genomic_DNA"/>
</dbReference>
<sequence length="182" mass="19222">MNRHLFIHLFLLVALFVTNAVNAAVPKKRPIPTIFDGRCRVNETDVEQIRANVNPDPVVAGKNVTFSVSGLLSQDIGDNGTVLVGFKDDLGFTIGNVASAPVPPTKAGNEFSVDVTVEAPTVLTDSYLMQVLVVNPSNPPDPQKDIVGCTVAVVGTDDGPDSGLNGSPNKIVVSDIESFLIL</sequence>
<reference evidence="2" key="1">
    <citation type="submission" date="2021-06" db="EMBL/GenBank/DDBJ databases">
        <authorList>
            <person name="Kallberg Y."/>
            <person name="Tangrot J."/>
            <person name="Rosling A."/>
        </authorList>
    </citation>
    <scope>NUCLEOTIDE SEQUENCE</scope>
    <source>
        <strain evidence="2">FL966</strain>
    </source>
</reference>
<comment type="caution">
    <text evidence="2">The sequence shown here is derived from an EMBL/GenBank/DDBJ whole genome shotgun (WGS) entry which is preliminary data.</text>
</comment>
<proteinExistence type="predicted"/>
<keyword evidence="3" id="KW-1185">Reference proteome</keyword>
<organism evidence="2 3">
    <name type="scientific">Cetraspora pellucida</name>
    <dbReference type="NCBI Taxonomy" id="1433469"/>
    <lineage>
        <taxon>Eukaryota</taxon>
        <taxon>Fungi</taxon>
        <taxon>Fungi incertae sedis</taxon>
        <taxon>Mucoromycota</taxon>
        <taxon>Glomeromycotina</taxon>
        <taxon>Glomeromycetes</taxon>
        <taxon>Diversisporales</taxon>
        <taxon>Gigasporaceae</taxon>
        <taxon>Cetraspora</taxon>
    </lineage>
</organism>
<dbReference type="OrthoDB" id="2392981at2759"/>
<evidence type="ECO:0000313" key="3">
    <source>
        <dbReference type="Proteomes" id="UP000789759"/>
    </source>
</evidence>
<evidence type="ECO:0000313" key="2">
    <source>
        <dbReference type="EMBL" id="CAG8573603.1"/>
    </source>
</evidence>
<dbReference type="AlphaFoldDB" id="A0A9N9BSB8"/>
<name>A0A9N9BSB8_9GLOM</name>